<proteinExistence type="predicted"/>
<name>A0A0B7A7X8_9EUPU</name>
<accession>A0A0B7A7X8</accession>
<evidence type="ECO:0000256" key="1">
    <source>
        <dbReference type="SAM" id="Coils"/>
    </source>
</evidence>
<feature type="coiled-coil region" evidence="1">
    <location>
        <begin position="197"/>
        <end position="224"/>
    </location>
</feature>
<organism evidence="3">
    <name type="scientific">Arion vulgaris</name>
    <dbReference type="NCBI Taxonomy" id="1028688"/>
    <lineage>
        <taxon>Eukaryota</taxon>
        <taxon>Metazoa</taxon>
        <taxon>Spiralia</taxon>
        <taxon>Lophotrochozoa</taxon>
        <taxon>Mollusca</taxon>
        <taxon>Gastropoda</taxon>
        <taxon>Heterobranchia</taxon>
        <taxon>Euthyneura</taxon>
        <taxon>Panpulmonata</taxon>
        <taxon>Eupulmonata</taxon>
        <taxon>Stylommatophora</taxon>
        <taxon>Helicina</taxon>
        <taxon>Arionoidea</taxon>
        <taxon>Arionidae</taxon>
        <taxon>Arion</taxon>
    </lineage>
</organism>
<sequence>VNKNARLETVENIRFNQNISIMSALQANKKNKTGIPVMKITHRNNESNEANSHIQKSHSDSIESHRSQSQKIQIQQQLCNAKATKKNNFPDTWADEVVESQSQKMRNLSVSESRRRHDDMEKHLKEAEAQLVSMSGLLEQREKMMKEAADEAEKKTTELEQKLLNQDGHLIEHGIDPVTGERITSDEVGERKVESNKKFTKKRVQEMRDKLKQMNNQTESYLSDIENTLQLLNNLELASDRLGRLSEGSLEQFNPALDEAHENILNENHHILTISSVSSITSLPLIDKKAQSENFDNYSVASEGNVDEHFYVPYIRHDDDEEDRDVDGGNITRNDVL</sequence>
<feature type="region of interest" description="Disordered" evidence="2">
    <location>
        <begin position="318"/>
        <end position="337"/>
    </location>
</feature>
<feature type="coiled-coil region" evidence="1">
    <location>
        <begin position="110"/>
        <end position="165"/>
    </location>
</feature>
<feature type="region of interest" description="Disordered" evidence="2">
    <location>
        <begin position="43"/>
        <end position="71"/>
    </location>
</feature>
<evidence type="ECO:0000256" key="2">
    <source>
        <dbReference type="SAM" id="MobiDB-lite"/>
    </source>
</evidence>
<feature type="non-terminal residue" evidence="3">
    <location>
        <position position="1"/>
    </location>
</feature>
<keyword evidence="1" id="KW-0175">Coiled coil</keyword>
<gene>
    <name evidence="3" type="primary">ORF98307</name>
</gene>
<protein>
    <submittedName>
        <fullName evidence="3">Uncharacterized protein</fullName>
    </submittedName>
</protein>
<reference evidence="3" key="1">
    <citation type="submission" date="2014-12" db="EMBL/GenBank/DDBJ databases">
        <title>Insight into the proteome of Arion vulgaris.</title>
        <authorList>
            <person name="Aradska J."/>
            <person name="Bulat T."/>
            <person name="Smidak R."/>
            <person name="Sarate P."/>
            <person name="Gangsoo J."/>
            <person name="Sialana F."/>
            <person name="Bilban M."/>
            <person name="Lubec G."/>
        </authorList>
    </citation>
    <scope>NUCLEOTIDE SEQUENCE</scope>
    <source>
        <tissue evidence="3">Skin</tissue>
    </source>
</reference>
<feature type="compositionally biased region" description="Basic and acidic residues" evidence="2">
    <location>
        <begin position="57"/>
        <end position="66"/>
    </location>
</feature>
<dbReference type="AlphaFoldDB" id="A0A0B7A7X8"/>
<evidence type="ECO:0000313" key="3">
    <source>
        <dbReference type="EMBL" id="CEK76075.1"/>
    </source>
</evidence>
<dbReference type="EMBL" id="HACG01029210">
    <property type="protein sequence ID" value="CEK76075.1"/>
    <property type="molecule type" value="Transcribed_RNA"/>
</dbReference>